<organism evidence="1 2">
    <name type="scientific">Eragrostis curvula</name>
    <name type="common">weeping love grass</name>
    <dbReference type="NCBI Taxonomy" id="38414"/>
    <lineage>
        <taxon>Eukaryota</taxon>
        <taxon>Viridiplantae</taxon>
        <taxon>Streptophyta</taxon>
        <taxon>Embryophyta</taxon>
        <taxon>Tracheophyta</taxon>
        <taxon>Spermatophyta</taxon>
        <taxon>Magnoliopsida</taxon>
        <taxon>Liliopsida</taxon>
        <taxon>Poales</taxon>
        <taxon>Poaceae</taxon>
        <taxon>PACMAD clade</taxon>
        <taxon>Chloridoideae</taxon>
        <taxon>Eragrostideae</taxon>
        <taxon>Eragrostidinae</taxon>
        <taxon>Eragrostis</taxon>
    </lineage>
</organism>
<dbReference type="AlphaFoldDB" id="A0A5J9TJ58"/>
<evidence type="ECO:0000313" key="2">
    <source>
        <dbReference type="Proteomes" id="UP000324897"/>
    </source>
</evidence>
<gene>
    <name evidence="1" type="ORF">EJB05_44473</name>
</gene>
<accession>A0A5J9TJ58</accession>
<proteinExistence type="predicted"/>
<reference evidence="1 2" key="1">
    <citation type="journal article" date="2019" name="Sci. Rep.">
        <title>A high-quality genome of Eragrostis curvula grass provides insights into Poaceae evolution and supports new strategies to enhance forage quality.</title>
        <authorList>
            <person name="Carballo J."/>
            <person name="Santos B.A.C.M."/>
            <person name="Zappacosta D."/>
            <person name="Garbus I."/>
            <person name="Selva J.P."/>
            <person name="Gallo C.A."/>
            <person name="Diaz A."/>
            <person name="Albertini E."/>
            <person name="Caccamo M."/>
            <person name="Echenique V."/>
        </authorList>
    </citation>
    <scope>NUCLEOTIDE SEQUENCE [LARGE SCALE GENOMIC DNA]</scope>
    <source>
        <strain evidence="2">cv. Victoria</strain>
        <tissue evidence="1">Leaf</tissue>
    </source>
</reference>
<dbReference type="EMBL" id="RWGY01000039">
    <property type="protein sequence ID" value="TVU10918.1"/>
    <property type="molecule type" value="Genomic_DNA"/>
</dbReference>
<dbReference type="Gramene" id="TVU10918">
    <property type="protein sequence ID" value="TVU10918"/>
    <property type="gene ID" value="EJB05_44473"/>
</dbReference>
<dbReference type="Proteomes" id="UP000324897">
    <property type="component" value="Chromosome 3"/>
</dbReference>
<evidence type="ECO:0000313" key="1">
    <source>
        <dbReference type="EMBL" id="TVU10918.1"/>
    </source>
</evidence>
<protein>
    <submittedName>
        <fullName evidence="1">Uncharacterized protein</fullName>
    </submittedName>
</protein>
<feature type="non-terminal residue" evidence="1">
    <location>
        <position position="1"/>
    </location>
</feature>
<sequence length="78" mass="8404">MPSSPETRWLNPLLNCNGAINSDDGAASIGFDGVPLRHCALSVVANLNIKVSVGCLQKRKLDKLVGPNMHLTKSFRSE</sequence>
<comment type="caution">
    <text evidence="1">The sequence shown here is derived from an EMBL/GenBank/DDBJ whole genome shotgun (WGS) entry which is preliminary data.</text>
</comment>
<keyword evidence="2" id="KW-1185">Reference proteome</keyword>
<name>A0A5J9TJ58_9POAL</name>